<feature type="domain" description="Enoyl reductase (ER)" evidence="2">
    <location>
        <begin position="10"/>
        <end position="308"/>
    </location>
</feature>
<evidence type="ECO:0000259" key="2">
    <source>
        <dbReference type="SMART" id="SM00829"/>
    </source>
</evidence>
<organism evidence="3 4">
    <name type="scientific">Streptomyces nigrescens</name>
    <dbReference type="NCBI Taxonomy" id="1920"/>
    <lineage>
        <taxon>Bacteria</taxon>
        <taxon>Bacillati</taxon>
        <taxon>Actinomycetota</taxon>
        <taxon>Actinomycetes</taxon>
        <taxon>Kitasatosporales</taxon>
        <taxon>Streptomycetaceae</taxon>
        <taxon>Streptomyces</taxon>
    </lineage>
</organism>
<dbReference type="Pfam" id="PF13602">
    <property type="entry name" value="ADH_zinc_N_2"/>
    <property type="match status" value="1"/>
</dbReference>
<reference evidence="3" key="1">
    <citation type="submission" date="2022-06" db="EMBL/GenBank/DDBJ databases">
        <title>Complete genome sequence of Streptomyces nigrescens HEK616.</title>
        <authorList>
            <person name="Asamizu S."/>
            <person name="Onaka H."/>
        </authorList>
    </citation>
    <scope>NUCLEOTIDE SEQUENCE</scope>
    <source>
        <strain evidence="3">HEK616</strain>
    </source>
</reference>
<dbReference type="PANTHER" id="PTHR11695">
    <property type="entry name" value="ALCOHOL DEHYDROGENASE RELATED"/>
    <property type="match status" value="1"/>
</dbReference>
<dbReference type="PANTHER" id="PTHR11695:SF294">
    <property type="entry name" value="RETICULON-4-INTERACTING PROTEIN 1, MITOCHONDRIAL"/>
    <property type="match status" value="1"/>
</dbReference>
<dbReference type="RefSeq" id="WP_261953677.1">
    <property type="nucleotide sequence ID" value="NZ_AP026073.1"/>
</dbReference>
<dbReference type="Gene3D" id="3.90.180.10">
    <property type="entry name" value="Medium-chain alcohol dehydrogenases, catalytic domain"/>
    <property type="match status" value="1"/>
</dbReference>
<dbReference type="Gene3D" id="3.40.50.720">
    <property type="entry name" value="NAD(P)-binding Rossmann-like Domain"/>
    <property type="match status" value="1"/>
</dbReference>
<evidence type="ECO:0000256" key="1">
    <source>
        <dbReference type="ARBA" id="ARBA00023002"/>
    </source>
</evidence>
<dbReference type="SUPFAM" id="SSF50129">
    <property type="entry name" value="GroES-like"/>
    <property type="match status" value="1"/>
</dbReference>
<dbReference type="CDD" id="cd05289">
    <property type="entry name" value="MDR_like_2"/>
    <property type="match status" value="1"/>
</dbReference>
<dbReference type="InterPro" id="IPR002364">
    <property type="entry name" value="Quin_OxRdtase/zeta-crystal_CS"/>
</dbReference>
<dbReference type="Pfam" id="PF08240">
    <property type="entry name" value="ADH_N"/>
    <property type="match status" value="1"/>
</dbReference>
<dbReference type="InterPro" id="IPR013154">
    <property type="entry name" value="ADH-like_N"/>
</dbReference>
<dbReference type="SMART" id="SM00829">
    <property type="entry name" value="PKS_ER"/>
    <property type="match status" value="1"/>
</dbReference>
<dbReference type="SUPFAM" id="SSF51735">
    <property type="entry name" value="NAD(P)-binding Rossmann-fold domains"/>
    <property type="match status" value="1"/>
</dbReference>
<dbReference type="Proteomes" id="UP001059597">
    <property type="component" value="Chromosome"/>
</dbReference>
<sequence>MHAITQHTFGGPEVLELTDVDRPEPLPSEVLVRVHAAAVNPVDAMVRSGAFPLLGKPPFLLGWDISGVVEEVVPGVTRFQVGDEVYGMPFFPRAGNAYAEYVAVPSRQLARKPAALDHAHAAALPLAGLTAWQSIVDTAQVRAGQRVLIHAGGGGVGHLAVQIAKARGAHVIATASAAKHDFVRGLGADEVIDYRTTDFTDVVTDADVVLDTVGGGYGPRSLRALRPGGLLVTVVDRADTALQQAATEAGRRFAGVTVEPDHTGLQEIAKLVDTGQLRPYVSDALPLADAAKAHQLIESGRAQGKIVLTLGPN</sequence>
<dbReference type="PROSITE" id="PS01162">
    <property type="entry name" value="QOR_ZETA_CRYSTAL"/>
    <property type="match status" value="1"/>
</dbReference>
<evidence type="ECO:0000313" key="3">
    <source>
        <dbReference type="EMBL" id="BDM69837.1"/>
    </source>
</evidence>
<proteinExistence type="predicted"/>
<evidence type="ECO:0000313" key="4">
    <source>
        <dbReference type="Proteomes" id="UP001059597"/>
    </source>
</evidence>
<accession>A0ABM7ZU39</accession>
<dbReference type="InterPro" id="IPR011032">
    <property type="entry name" value="GroES-like_sf"/>
</dbReference>
<name>A0ABM7ZU39_STRNI</name>
<dbReference type="InterPro" id="IPR036291">
    <property type="entry name" value="NAD(P)-bd_dom_sf"/>
</dbReference>
<dbReference type="InterPro" id="IPR050700">
    <property type="entry name" value="YIM1/Zinc_Alcohol_DH_Fams"/>
</dbReference>
<keyword evidence="4" id="KW-1185">Reference proteome</keyword>
<dbReference type="InterPro" id="IPR020843">
    <property type="entry name" value="ER"/>
</dbReference>
<keyword evidence="1" id="KW-0560">Oxidoreductase</keyword>
<protein>
    <submittedName>
        <fullName evidence="3">NADPH:quinone reductase</fullName>
    </submittedName>
</protein>
<gene>
    <name evidence="3" type="primary">qor_2</name>
    <name evidence="3" type="ORF">HEK616_33240</name>
</gene>
<dbReference type="EMBL" id="AP026073">
    <property type="protein sequence ID" value="BDM69837.1"/>
    <property type="molecule type" value="Genomic_DNA"/>
</dbReference>